<name>A0A0J8JIZ3_9ALTE</name>
<organism evidence="1 2">
    <name type="scientific">Catenovulum maritimum</name>
    <dbReference type="NCBI Taxonomy" id="1513271"/>
    <lineage>
        <taxon>Bacteria</taxon>
        <taxon>Pseudomonadati</taxon>
        <taxon>Pseudomonadota</taxon>
        <taxon>Gammaproteobacteria</taxon>
        <taxon>Alteromonadales</taxon>
        <taxon>Alteromonadaceae</taxon>
        <taxon>Catenovulum</taxon>
    </lineage>
</organism>
<proteinExistence type="predicted"/>
<dbReference type="Proteomes" id="UP000037600">
    <property type="component" value="Unassembled WGS sequence"/>
</dbReference>
<evidence type="ECO:0000313" key="1">
    <source>
        <dbReference type="EMBL" id="KMT64431.1"/>
    </source>
</evidence>
<accession>A0A0J8JIZ3</accession>
<gene>
    <name evidence="1" type="ORF">XM47_14125</name>
</gene>
<keyword evidence="2" id="KW-1185">Reference proteome</keyword>
<comment type="caution">
    <text evidence="1">The sequence shown here is derived from an EMBL/GenBank/DDBJ whole genome shotgun (WGS) entry which is preliminary data.</text>
</comment>
<dbReference type="STRING" id="1513271.XM47_14125"/>
<dbReference type="EMBL" id="LAZL01000024">
    <property type="protein sequence ID" value="KMT64431.1"/>
    <property type="molecule type" value="Genomic_DNA"/>
</dbReference>
<evidence type="ECO:0000313" key="2">
    <source>
        <dbReference type="Proteomes" id="UP000037600"/>
    </source>
</evidence>
<reference evidence="1 2" key="1">
    <citation type="submission" date="2015-04" db="EMBL/GenBank/DDBJ databases">
        <title>Draft Genome Sequence of the Novel Agar-Digesting Marine Bacterium Q1.</title>
        <authorList>
            <person name="Li Y."/>
            <person name="Li D."/>
            <person name="Chen G."/>
            <person name="Du Z."/>
        </authorList>
    </citation>
    <scope>NUCLEOTIDE SEQUENCE [LARGE SCALE GENOMIC DNA]</scope>
    <source>
        <strain evidence="1 2">Q1</strain>
    </source>
</reference>
<dbReference type="AlphaFoldDB" id="A0A0J8JIZ3"/>
<sequence>MSKLIFFLAIIASSGKADEFGFLHPYPDNACKLSCAYTTYWSTSSKMSDSSKALPPPYADVNLRVERAYEECIEILPTRYSKEEDPTDFIKWLITVECMNSKGWYLKVSPYSYTLRGNSKQ</sequence>
<dbReference type="RefSeq" id="WP_048693814.1">
    <property type="nucleotide sequence ID" value="NZ_KQ130497.1"/>
</dbReference>
<protein>
    <submittedName>
        <fullName evidence="1">Uncharacterized protein</fullName>
    </submittedName>
</protein>